<dbReference type="OrthoDB" id="8062037at2759"/>
<feature type="transmembrane region" description="Helical" evidence="10">
    <location>
        <begin position="6"/>
        <end position="23"/>
    </location>
</feature>
<dbReference type="SMART" id="SM00184">
    <property type="entry name" value="RING"/>
    <property type="match status" value="1"/>
</dbReference>
<evidence type="ECO:0000256" key="6">
    <source>
        <dbReference type="ARBA" id="ARBA00022989"/>
    </source>
</evidence>
<dbReference type="GO" id="GO:0016567">
    <property type="term" value="P:protein ubiquitination"/>
    <property type="evidence" value="ECO:0007669"/>
    <property type="project" value="UniProtKB-UniPathway"/>
</dbReference>
<accession>A0A5N6MBF7</accession>
<keyword evidence="7 10" id="KW-0472">Membrane</keyword>
<keyword evidence="3" id="KW-0479">Metal-binding</keyword>
<keyword evidence="6 10" id="KW-1133">Transmembrane helix</keyword>
<dbReference type="AlphaFoldDB" id="A0A5N6MBF7"/>
<keyword evidence="2 10" id="KW-0812">Transmembrane</keyword>
<evidence type="ECO:0000256" key="7">
    <source>
        <dbReference type="ARBA" id="ARBA00023136"/>
    </source>
</evidence>
<dbReference type="InterPro" id="IPR013083">
    <property type="entry name" value="Znf_RING/FYVE/PHD"/>
</dbReference>
<dbReference type="InterPro" id="IPR001841">
    <property type="entry name" value="Znf_RING"/>
</dbReference>
<gene>
    <name evidence="12" type="ORF">E3N88_33051</name>
</gene>
<organism evidence="12 13">
    <name type="scientific">Mikania micrantha</name>
    <name type="common">bitter vine</name>
    <dbReference type="NCBI Taxonomy" id="192012"/>
    <lineage>
        <taxon>Eukaryota</taxon>
        <taxon>Viridiplantae</taxon>
        <taxon>Streptophyta</taxon>
        <taxon>Embryophyta</taxon>
        <taxon>Tracheophyta</taxon>
        <taxon>Spermatophyta</taxon>
        <taxon>Magnoliopsida</taxon>
        <taxon>eudicotyledons</taxon>
        <taxon>Gunneridae</taxon>
        <taxon>Pentapetalae</taxon>
        <taxon>asterids</taxon>
        <taxon>campanulids</taxon>
        <taxon>Asterales</taxon>
        <taxon>Asteraceae</taxon>
        <taxon>Asteroideae</taxon>
        <taxon>Heliantheae alliance</taxon>
        <taxon>Eupatorieae</taxon>
        <taxon>Mikania</taxon>
    </lineage>
</organism>
<dbReference type="EMBL" id="SZYD01000016">
    <property type="protein sequence ID" value="KAD3337531.1"/>
    <property type="molecule type" value="Genomic_DNA"/>
</dbReference>
<evidence type="ECO:0000313" key="13">
    <source>
        <dbReference type="Proteomes" id="UP000326396"/>
    </source>
</evidence>
<evidence type="ECO:0000313" key="12">
    <source>
        <dbReference type="EMBL" id="KAD3337531.1"/>
    </source>
</evidence>
<dbReference type="PANTHER" id="PTHR46539:SF1">
    <property type="entry name" value="E3 UBIQUITIN-PROTEIN LIGASE ATL42"/>
    <property type="match status" value="1"/>
</dbReference>
<comment type="caution">
    <text evidence="12">The sequence shown here is derived from an EMBL/GenBank/DDBJ whole genome shotgun (WGS) entry which is preliminary data.</text>
</comment>
<keyword evidence="5" id="KW-0862">Zinc</keyword>
<evidence type="ECO:0000256" key="3">
    <source>
        <dbReference type="ARBA" id="ARBA00022723"/>
    </source>
</evidence>
<feature type="domain" description="RING-type" evidence="11">
    <location>
        <begin position="70"/>
        <end position="112"/>
    </location>
</feature>
<keyword evidence="4 9" id="KW-0863">Zinc-finger</keyword>
<evidence type="ECO:0000256" key="10">
    <source>
        <dbReference type="SAM" id="Phobius"/>
    </source>
</evidence>
<sequence>MIGVGVTALAIMLYHLLLVRYCIRRHAARMAALRTLAGEETLAGVDDKNLQTIPIITYNKPLLTDDQTECAVCLGDVENGDMVRLLPNCNHLFHVKCIDEWFVGHASCPVCRVPWLHRCYWSVKDESVTRFQRVSSKVKRSISRVCVGQGQGQGMSGDIP</sequence>
<comment type="similarity">
    <text evidence="8">Belongs to the RING-type zinc finger family. ATL subfamily.</text>
</comment>
<evidence type="ECO:0000256" key="9">
    <source>
        <dbReference type="PROSITE-ProRule" id="PRU00175"/>
    </source>
</evidence>
<dbReference type="GO" id="GO:0008270">
    <property type="term" value="F:zinc ion binding"/>
    <property type="evidence" value="ECO:0007669"/>
    <property type="project" value="UniProtKB-KW"/>
</dbReference>
<comment type="subcellular location">
    <subcellularLocation>
        <location evidence="1">Membrane</location>
    </subcellularLocation>
</comment>
<evidence type="ECO:0000256" key="4">
    <source>
        <dbReference type="ARBA" id="ARBA00022771"/>
    </source>
</evidence>
<dbReference type="PROSITE" id="PS50089">
    <property type="entry name" value="ZF_RING_2"/>
    <property type="match status" value="1"/>
</dbReference>
<protein>
    <recommendedName>
        <fullName evidence="11">RING-type domain-containing protein</fullName>
    </recommendedName>
</protein>
<evidence type="ECO:0000256" key="8">
    <source>
        <dbReference type="ARBA" id="ARBA00024209"/>
    </source>
</evidence>
<evidence type="ECO:0000256" key="2">
    <source>
        <dbReference type="ARBA" id="ARBA00022692"/>
    </source>
</evidence>
<evidence type="ECO:0000256" key="5">
    <source>
        <dbReference type="ARBA" id="ARBA00022833"/>
    </source>
</evidence>
<proteinExistence type="inferred from homology"/>
<reference evidence="12 13" key="1">
    <citation type="submission" date="2019-05" db="EMBL/GenBank/DDBJ databases">
        <title>Mikania micrantha, genome provides insights into the molecular mechanism of rapid growth.</title>
        <authorList>
            <person name="Liu B."/>
        </authorList>
    </citation>
    <scope>NUCLEOTIDE SEQUENCE [LARGE SCALE GENOMIC DNA]</scope>
    <source>
        <strain evidence="12">NLD-2019</strain>
        <tissue evidence="12">Leaf</tissue>
    </source>
</reference>
<evidence type="ECO:0000256" key="1">
    <source>
        <dbReference type="ARBA" id="ARBA00004370"/>
    </source>
</evidence>
<name>A0A5N6MBF7_9ASTR</name>
<dbReference type="SUPFAM" id="SSF57850">
    <property type="entry name" value="RING/U-box"/>
    <property type="match status" value="1"/>
</dbReference>
<dbReference type="CDD" id="cd16461">
    <property type="entry name" value="RING-H2_EL5-like"/>
    <property type="match status" value="1"/>
</dbReference>
<evidence type="ECO:0000259" key="11">
    <source>
        <dbReference type="PROSITE" id="PS50089"/>
    </source>
</evidence>
<dbReference type="UniPathway" id="UPA00143"/>
<keyword evidence="13" id="KW-1185">Reference proteome</keyword>
<dbReference type="Gene3D" id="3.30.40.10">
    <property type="entry name" value="Zinc/RING finger domain, C3HC4 (zinc finger)"/>
    <property type="match status" value="1"/>
</dbReference>
<dbReference type="Proteomes" id="UP000326396">
    <property type="component" value="Linkage Group LG6"/>
</dbReference>
<dbReference type="Pfam" id="PF13639">
    <property type="entry name" value="zf-RING_2"/>
    <property type="match status" value="1"/>
</dbReference>
<dbReference type="PANTHER" id="PTHR46539">
    <property type="entry name" value="E3 UBIQUITIN-PROTEIN LIGASE ATL42"/>
    <property type="match status" value="1"/>
</dbReference>
<dbReference type="GO" id="GO:0016020">
    <property type="term" value="C:membrane"/>
    <property type="evidence" value="ECO:0007669"/>
    <property type="project" value="UniProtKB-SubCell"/>
</dbReference>